<keyword evidence="18" id="KW-1185">Reference proteome</keyword>
<dbReference type="PROSITE" id="PS51217">
    <property type="entry name" value="UVRD_HELICASE_CTER"/>
    <property type="match status" value="1"/>
</dbReference>
<evidence type="ECO:0000256" key="1">
    <source>
        <dbReference type="ARBA" id="ARBA00022722"/>
    </source>
</evidence>
<evidence type="ECO:0000256" key="14">
    <source>
        <dbReference type="PROSITE-ProRule" id="PRU00560"/>
    </source>
</evidence>
<dbReference type="GO" id="GO:0043138">
    <property type="term" value="F:3'-5' DNA helicase activity"/>
    <property type="evidence" value="ECO:0007669"/>
    <property type="project" value="UniProtKB-EC"/>
</dbReference>
<comment type="catalytic activity">
    <reaction evidence="13">
        <text>ATP + H2O = ADP + phosphate + H(+)</text>
        <dbReference type="Rhea" id="RHEA:13065"/>
        <dbReference type="ChEBI" id="CHEBI:15377"/>
        <dbReference type="ChEBI" id="CHEBI:15378"/>
        <dbReference type="ChEBI" id="CHEBI:30616"/>
        <dbReference type="ChEBI" id="CHEBI:43474"/>
        <dbReference type="ChEBI" id="CHEBI:456216"/>
        <dbReference type="EC" id="5.6.2.4"/>
    </reaction>
</comment>
<keyword evidence="7 14" id="KW-0067">ATP-binding</keyword>
<name>A0A3B0CAN4_9FLAO</name>
<evidence type="ECO:0000259" key="16">
    <source>
        <dbReference type="PROSITE" id="PS51217"/>
    </source>
</evidence>
<evidence type="ECO:0000256" key="7">
    <source>
        <dbReference type="ARBA" id="ARBA00022840"/>
    </source>
</evidence>
<evidence type="ECO:0000256" key="5">
    <source>
        <dbReference type="ARBA" id="ARBA00022806"/>
    </source>
</evidence>
<dbReference type="GO" id="GO:0005524">
    <property type="term" value="F:ATP binding"/>
    <property type="evidence" value="ECO:0007669"/>
    <property type="project" value="UniProtKB-UniRule"/>
</dbReference>
<sequence>MSNTSFKIYNASAGSGKTYALTREYLKIALSSPKSFKKILAITFTNKAVNEMKNRILDNLFDFSRTTDLKKAAPLFLDVMGGLKLSQETLRNRSRLTLKDILHNYAFFNVSTIDKFTHRLIRTFARDLKLPQNFEVILDNDIVLSEAVDRLIDKAGNEKQLTQVLIEFALEKIDDNKSWDIVFDLNKIGTLLFNETHAHYIKNLENRTLDDFTALKKHIRSEIKSLEKKAVLLAYDALEIINASGLEARDFPRETLPNHFKKISESEFNLYKLYNNKLEDSLLEGKILKSGIELPSLEFATNLLTVYLGIKEILYHRAFLRNVYANIVPLTLLNAIHREVQNIQTEHDQLSISEFNSIISKEIKNQPAPFIYERLGEKYRHYFIDEFQDTSEMQWNNLTPLIDNALASESGSLFLVGDAKQAIYRWRGGKAEQFLNLMNLTVNPFVISPTIETLPKNYRSFEEIVKFNNSFFKSTSPFLNNKMYNILFEKGNEQEFNTQNEGLVKITFLENGVDQNLDELYCHKVFEHIGELLEKEYRFEDICILTRKRKHGILLSDFLMRQNIPIVSSETLLLKKSPKVDFLINLLTYANQPGDLETSYQILNFLVGDIHGKHSFIVTHLENPTSLLQEEYDFNPEELNRLSVYDSLEYAIRQFRLAEKSDAYLVNLLDFALETEHKEEGGISAFLSHWEKKKEKLSITPPTAYNAVQIMTIHKAKGLEFPIVIFPYANSYIYEEIDPKLWLSVKKDRFCDFSEVLISKKKEMGGYGKMGAELFDEEQYKLELDAFNILYVALTRAIKGLYIISEKDLTSKGGHKTDRYSGLFIHFLKEKGIWQENNSQYLFGTLPSPSPKSSSQHLEENIPYTYSFKDRTGFQILSKSGMLWDTEREAAILKGNLIHYILGKIETPEDLEVTFDHLIQNGDIEGNETNLLKAIIHKIIYHPKLLDYYSKGNIIKNEKDIISKDGIILRPDRVVLKDNKATIIDYKTGKKNTKHHEQLYMYADTLELMGYDVENKIIVYIEKEVNPEFI</sequence>
<evidence type="ECO:0000256" key="11">
    <source>
        <dbReference type="ARBA" id="ARBA00034617"/>
    </source>
</evidence>
<dbReference type="InterPro" id="IPR000212">
    <property type="entry name" value="DNA_helicase_UvrD/REP"/>
</dbReference>
<dbReference type="OrthoDB" id="9810135at2"/>
<dbReference type="GO" id="GO:0004527">
    <property type="term" value="F:exonuclease activity"/>
    <property type="evidence" value="ECO:0007669"/>
    <property type="project" value="UniProtKB-KW"/>
</dbReference>
<evidence type="ECO:0000256" key="3">
    <source>
        <dbReference type="ARBA" id="ARBA00022763"/>
    </source>
</evidence>
<keyword evidence="1" id="KW-0540">Nuclease</keyword>
<evidence type="ECO:0000256" key="12">
    <source>
        <dbReference type="ARBA" id="ARBA00034808"/>
    </source>
</evidence>
<protein>
    <recommendedName>
        <fullName evidence="12">DNA 3'-5' helicase</fullName>
        <ecNumber evidence="12">5.6.2.4</ecNumber>
    </recommendedName>
</protein>
<proteinExistence type="predicted"/>
<evidence type="ECO:0000256" key="2">
    <source>
        <dbReference type="ARBA" id="ARBA00022741"/>
    </source>
</evidence>
<keyword evidence="4 14" id="KW-0378">Hydrolase</keyword>
<evidence type="ECO:0000313" key="18">
    <source>
        <dbReference type="Proteomes" id="UP000276603"/>
    </source>
</evidence>
<dbReference type="GO" id="GO:0000725">
    <property type="term" value="P:recombinational repair"/>
    <property type="evidence" value="ECO:0007669"/>
    <property type="project" value="TreeGrafter"/>
</dbReference>
<keyword evidence="9" id="KW-0234">DNA repair</keyword>
<dbReference type="EMBL" id="RBCJ01000001">
    <property type="protein sequence ID" value="RKN82982.1"/>
    <property type="molecule type" value="Genomic_DNA"/>
</dbReference>
<dbReference type="EC" id="5.6.2.4" evidence="12"/>
<dbReference type="SUPFAM" id="SSF52540">
    <property type="entry name" value="P-loop containing nucleoside triphosphate hydrolases"/>
    <property type="match status" value="1"/>
</dbReference>
<dbReference type="RefSeq" id="WP_120710190.1">
    <property type="nucleotide sequence ID" value="NZ_RBCJ01000001.1"/>
</dbReference>
<dbReference type="InterPro" id="IPR011604">
    <property type="entry name" value="PDDEXK-like_dom_sf"/>
</dbReference>
<keyword evidence="6" id="KW-0269">Exonuclease</keyword>
<dbReference type="PROSITE" id="PS51198">
    <property type="entry name" value="UVRD_HELICASE_ATP_BIND"/>
    <property type="match status" value="1"/>
</dbReference>
<feature type="domain" description="UvrD-like helicase C-terminal" evidence="16">
    <location>
        <begin position="462"/>
        <end position="718"/>
    </location>
</feature>
<evidence type="ECO:0000256" key="13">
    <source>
        <dbReference type="ARBA" id="ARBA00048988"/>
    </source>
</evidence>
<feature type="binding site" evidence="14">
    <location>
        <begin position="11"/>
        <end position="18"/>
    </location>
    <ligand>
        <name>ATP</name>
        <dbReference type="ChEBI" id="CHEBI:30616"/>
    </ligand>
</feature>
<comment type="catalytic activity">
    <reaction evidence="11">
        <text>Couples ATP hydrolysis with the unwinding of duplex DNA by translocating in the 3'-5' direction.</text>
        <dbReference type="EC" id="5.6.2.4"/>
    </reaction>
</comment>
<dbReference type="GO" id="GO:0005829">
    <property type="term" value="C:cytosol"/>
    <property type="evidence" value="ECO:0007669"/>
    <property type="project" value="TreeGrafter"/>
</dbReference>
<reference evidence="17 18" key="1">
    <citation type="submission" date="2018-10" db="EMBL/GenBank/DDBJ databases">
        <title>Ulvibacterium marinum gen. nov., sp. nov., a novel marine bacterium of the family Flavobacteriaceae, isolated from a culture of the green alga Ulva prolifera.</title>
        <authorList>
            <person name="Zhang Z."/>
        </authorList>
    </citation>
    <scope>NUCLEOTIDE SEQUENCE [LARGE SCALE GENOMIC DNA]</scope>
    <source>
        <strain evidence="17 18">CCMM003</strain>
    </source>
</reference>
<keyword evidence="2 14" id="KW-0547">Nucleotide-binding</keyword>
<dbReference type="InterPro" id="IPR014016">
    <property type="entry name" value="UvrD-like_ATP-bd"/>
</dbReference>
<feature type="domain" description="UvrD-like helicase ATP-binding" evidence="15">
    <location>
        <begin position="1"/>
        <end position="461"/>
    </location>
</feature>
<keyword evidence="5 14" id="KW-0347">Helicase</keyword>
<evidence type="ECO:0000256" key="6">
    <source>
        <dbReference type="ARBA" id="ARBA00022839"/>
    </source>
</evidence>
<keyword evidence="3" id="KW-0227">DNA damage</keyword>
<comment type="caution">
    <text evidence="17">The sequence shown here is derived from an EMBL/GenBank/DDBJ whole genome shotgun (WGS) entry which is preliminary data.</text>
</comment>
<evidence type="ECO:0000256" key="8">
    <source>
        <dbReference type="ARBA" id="ARBA00023125"/>
    </source>
</evidence>
<dbReference type="AlphaFoldDB" id="A0A3B0CAN4"/>
<evidence type="ECO:0000256" key="10">
    <source>
        <dbReference type="ARBA" id="ARBA00023235"/>
    </source>
</evidence>
<dbReference type="PANTHER" id="PTHR11070:SF67">
    <property type="entry name" value="DNA 3'-5' HELICASE"/>
    <property type="match status" value="1"/>
</dbReference>
<keyword evidence="10" id="KW-0413">Isomerase</keyword>
<dbReference type="Gene3D" id="1.10.3170.10">
    <property type="entry name" value="Recbcd, chain B, domain 2"/>
    <property type="match status" value="1"/>
</dbReference>
<dbReference type="PANTHER" id="PTHR11070">
    <property type="entry name" value="UVRD / RECB / PCRA DNA HELICASE FAMILY MEMBER"/>
    <property type="match status" value="1"/>
</dbReference>
<dbReference type="InterPro" id="IPR038726">
    <property type="entry name" value="PDDEXK_AddAB-type"/>
</dbReference>
<gene>
    <name evidence="17" type="ORF">D7Z94_03835</name>
</gene>
<evidence type="ECO:0000256" key="4">
    <source>
        <dbReference type="ARBA" id="ARBA00022801"/>
    </source>
</evidence>
<dbReference type="InterPro" id="IPR014017">
    <property type="entry name" value="DNA_helicase_UvrD-like_C"/>
</dbReference>
<dbReference type="Pfam" id="PF13361">
    <property type="entry name" value="UvrD_C"/>
    <property type="match status" value="2"/>
</dbReference>
<dbReference type="Pfam" id="PF00580">
    <property type="entry name" value="UvrD-helicase"/>
    <property type="match status" value="1"/>
</dbReference>
<accession>A0A3B0CAN4</accession>
<dbReference type="Gene3D" id="3.90.320.10">
    <property type="match status" value="1"/>
</dbReference>
<evidence type="ECO:0000259" key="15">
    <source>
        <dbReference type="PROSITE" id="PS51198"/>
    </source>
</evidence>
<dbReference type="Pfam" id="PF12705">
    <property type="entry name" value="PDDEXK_1"/>
    <property type="match status" value="1"/>
</dbReference>
<dbReference type="GO" id="GO:0003677">
    <property type="term" value="F:DNA binding"/>
    <property type="evidence" value="ECO:0007669"/>
    <property type="project" value="UniProtKB-KW"/>
</dbReference>
<keyword evidence="8" id="KW-0238">DNA-binding</keyword>
<organism evidence="17 18">
    <name type="scientific">Ulvibacterium marinum</name>
    <dbReference type="NCBI Taxonomy" id="2419782"/>
    <lineage>
        <taxon>Bacteria</taxon>
        <taxon>Pseudomonadati</taxon>
        <taxon>Bacteroidota</taxon>
        <taxon>Flavobacteriia</taxon>
        <taxon>Flavobacteriales</taxon>
        <taxon>Flavobacteriaceae</taxon>
        <taxon>Ulvibacterium</taxon>
    </lineage>
</organism>
<dbReference type="Gene3D" id="3.40.50.300">
    <property type="entry name" value="P-loop containing nucleotide triphosphate hydrolases"/>
    <property type="match status" value="3"/>
</dbReference>
<evidence type="ECO:0000313" key="17">
    <source>
        <dbReference type="EMBL" id="RKN82982.1"/>
    </source>
</evidence>
<dbReference type="InterPro" id="IPR027417">
    <property type="entry name" value="P-loop_NTPase"/>
</dbReference>
<evidence type="ECO:0000256" key="9">
    <source>
        <dbReference type="ARBA" id="ARBA00023204"/>
    </source>
</evidence>
<dbReference type="Proteomes" id="UP000276603">
    <property type="component" value="Unassembled WGS sequence"/>
</dbReference>